<keyword evidence="6" id="KW-0229">DNA integration</keyword>
<dbReference type="EMBL" id="DAKRPA010000026">
    <property type="protein sequence ID" value="DBA02790.1"/>
    <property type="molecule type" value="Genomic_DNA"/>
</dbReference>
<dbReference type="GO" id="GO:0003964">
    <property type="term" value="F:RNA-directed DNA polymerase activity"/>
    <property type="evidence" value="ECO:0007669"/>
    <property type="project" value="UniProtKB-KW"/>
</dbReference>
<evidence type="ECO:0000256" key="5">
    <source>
        <dbReference type="ARBA" id="ARBA00022842"/>
    </source>
</evidence>
<evidence type="ECO:0000256" key="10">
    <source>
        <dbReference type="ARBA" id="ARBA00023268"/>
    </source>
</evidence>
<keyword evidence="8" id="KW-0548">Nucleotidyltransferase</keyword>
<accession>A0AAV2ZA32</accession>
<evidence type="ECO:0000256" key="11">
    <source>
        <dbReference type="SAM" id="MobiDB-lite"/>
    </source>
</evidence>
<evidence type="ECO:0000256" key="6">
    <source>
        <dbReference type="ARBA" id="ARBA00022908"/>
    </source>
</evidence>
<feature type="non-terminal residue" evidence="13">
    <location>
        <position position="1"/>
    </location>
</feature>
<dbReference type="PROSITE" id="PS50994">
    <property type="entry name" value="INTEGRASE"/>
    <property type="match status" value="1"/>
</dbReference>
<dbReference type="GO" id="GO:0004519">
    <property type="term" value="F:endonuclease activity"/>
    <property type="evidence" value="ECO:0007669"/>
    <property type="project" value="UniProtKB-KW"/>
</dbReference>
<feature type="domain" description="Integrase catalytic" evidence="12">
    <location>
        <begin position="1"/>
        <end position="112"/>
    </location>
</feature>
<evidence type="ECO:0000256" key="7">
    <source>
        <dbReference type="ARBA" id="ARBA00022918"/>
    </source>
</evidence>
<keyword evidence="5" id="KW-0460">Magnesium</keyword>
<feature type="compositionally biased region" description="Acidic residues" evidence="11">
    <location>
        <begin position="191"/>
        <end position="219"/>
    </location>
</feature>
<keyword evidence="3" id="KW-0255">Endonuclease</keyword>
<reference evidence="13" key="1">
    <citation type="submission" date="2022-11" db="EMBL/GenBank/DDBJ databases">
        <authorList>
            <person name="Morgan W.R."/>
            <person name="Tartar A."/>
        </authorList>
    </citation>
    <scope>NUCLEOTIDE SEQUENCE</scope>
    <source>
        <strain evidence="13">ARSEF 373</strain>
    </source>
</reference>
<dbReference type="Proteomes" id="UP001146120">
    <property type="component" value="Unassembled WGS sequence"/>
</dbReference>
<feature type="region of interest" description="Disordered" evidence="11">
    <location>
        <begin position="185"/>
        <end position="245"/>
    </location>
</feature>
<dbReference type="GO" id="GO:0003887">
    <property type="term" value="F:DNA-directed DNA polymerase activity"/>
    <property type="evidence" value="ECO:0007669"/>
    <property type="project" value="UniProtKB-KW"/>
</dbReference>
<evidence type="ECO:0000256" key="1">
    <source>
        <dbReference type="ARBA" id="ARBA00022722"/>
    </source>
</evidence>
<name>A0AAV2ZA32_9STRA</name>
<dbReference type="InterPro" id="IPR012337">
    <property type="entry name" value="RNaseH-like_sf"/>
</dbReference>
<sequence>AFILRFERQYDIRVKVIRSNNEINTRELRAWCQQHGIRQQLTEPNESASNGKIERRHRTIFDGVRAMMFSAPNAPRFLWSEAAKHQSWLRNRLPTRSNTDRKSPMEVLTGAKPDLAAVLEWGGPVTTHVKERTMGIRKKAEHGLAMRPTPLGETKQKEDSIVDAYWQLSQSPVIRKYLMSLPTAPHTKQDVDDEPPADDDEGANCDSDDDPVADDDDSVADPSETAMDKWDEHDDQGASLAERRTCRTIQRPQRFEDGAAFIITRVAEPKSVREAMDSPFRQQWIDAIRAELDALVENGTWEVVEQPASSNVVDCKWVLKIKYDSAGEIGRFKARLVARGFSQKYGVDYSATFAPVIRMSSVRLFFVLIAILHLEQRQGDVPNAYVKGALKEYILMKSPKELNLRSGHVLRLLKPLYGLKQSGRCWNEAMDQFIKDIGFMQSQLDPCIYFKNSGTSVTLLGL</sequence>
<keyword evidence="9" id="KW-0233">DNA recombination</keyword>
<dbReference type="Pfam" id="PF07727">
    <property type="entry name" value="RVT_2"/>
    <property type="match status" value="1"/>
</dbReference>
<comment type="caution">
    <text evidence="13">The sequence shown here is derived from an EMBL/GenBank/DDBJ whole genome shotgun (WGS) entry which is preliminary data.</text>
</comment>
<keyword evidence="4" id="KW-0378">Hydrolase</keyword>
<reference evidence="13" key="2">
    <citation type="journal article" date="2023" name="Microbiol Resour">
        <title>Decontamination and Annotation of the Draft Genome Sequence of the Oomycete Lagenidium giganteum ARSEF 373.</title>
        <authorList>
            <person name="Morgan W.R."/>
            <person name="Tartar A."/>
        </authorList>
    </citation>
    <scope>NUCLEOTIDE SEQUENCE</scope>
    <source>
        <strain evidence="13">ARSEF 373</strain>
    </source>
</reference>
<keyword evidence="8" id="KW-0808">Transferase</keyword>
<protein>
    <recommendedName>
        <fullName evidence="12">Integrase catalytic domain-containing protein</fullName>
    </recommendedName>
</protein>
<evidence type="ECO:0000256" key="3">
    <source>
        <dbReference type="ARBA" id="ARBA00022759"/>
    </source>
</evidence>
<keyword evidence="8" id="KW-0239">DNA-directed DNA polymerase</keyword>
<dbReference type="AlphaFoldDB" id="A0AAV2ZA32"/>
<dbReference type="InterPro" id="IPR036397">
    <property type="entry name" value="RNaseH_sf"/>
</dbReference>
<keyword evidence="7" id="KW-0695">RNA-directed DNA polymerase</keyword>
<evidence type="ECO:0000256" key="2">
    <source>
        <dbReference type="ARBA" id="ARBA00022723"/>
    </source>
</evidence>
<evidence type="ECO:0000256" key="9">
    <source>
        <dbReference type="ARBA" id="ARBA00023172"/>
    </source>
</evidence>
<dbReference type="GO" id="GO:0046872">
    <property type="term" value="F:metal ion binding"/>
    <property type="evidence" value="ECO:0007669"/>
    <property type="project" value="UniProtKB-KW"/>
</dbReference>
<keyword evidence="14" id="KW-1185">Reference proteome</keyword>
<dbReference type="SUPFAM" id="SSF53098">
    <property type="entry name" value="Ribonuclease H-like"/>
    <property type="match status" value="1"/>
</dbReference>
<keyword evidence="2" id="KW-0479">Metal-binding</keyword>
<evidence type="ECO:0000256" key="4">
    <source>
        <dbReference type="ARBA" id="ARBA00022801"/>
    </source>
</evidence>
<evidence type="ECO:0000313" key="14">
    <source>
        <dbReference type="Proteomes" id="UP001146120"/>
    </source>
</evidence>
<evidence type="ECO:0000313" key="13">
    <source>
        <dbReference type="EMBL" id="DBA02790.1"/>
    </source>
</evidence>
<dbReference type="InterPro" id="IPR013103">
    <property type="entry name" value="RVT_2"/>
</dbReference>
<evidence type="ECO:0000256" key="8">
    <source>
        <dbReference type="ARBA" id="ARBA00022932"/>
    </source>
</evidence>
<dbReference type="Gene3D" id="3.30.420.10">
    <property type="entry name" value="Ribonuclease H-like superfamily/Ribonuclease H"/>
    <property type="match status" value="1"/>
</dbReference>
<dbReference type="GO" id="GO:0015074">
    <property type="term" value="P:DNA integration"/>
    <property type="evidence" value="ECO:0007669"/>
    <property type="project" value="UniProtKB-KW"/>
</dbReference>
<dbReference type="GO" id="GO:0006310">
    <property type="term" value="P:DNA recombination"/>
    <property type="evidence" value="ECO:0007669"/>
    <property type="project" value="UniProtKB-KW"/>
</dbReference>
<keyword evidence="10" id="KW-0511">Multifunctional enzyme</keyword>
<dbReference type="PANTHER" id="PTHR42648:SF11">
    <property type="entry name" value="TRANSPOSON TY4-P GAG-POL POLYPROTEIN"/>
    <property type="match status" value="1"/>
</dbReference>
<keyword evidence="1" id="KW-0540">Nuclease</keyword>
<organism evidence="13 14">
    <name type="scientific">Lagenidium giganteum</name>
    <dbReference type="NCBI Taxonomy" id="4803"/>
    <lineage>
        <taxon>Eukaryota</taxon>
        <taxon>Sar</taxon>
        <taxon>Stramenopiles</taxon>
        <taxon>Oomycota</taxon>
        <taxon>Peronosporomycetes</taxon>
        <taxon>Pythiales</taxon>
        <taxon>Pythiaceae</taxon>
    </lineage>
</organism>
<dbReference type="GO" id="GO:0003676">
    <property type="term" value="F:nucleic acid binding"/>
    <property type="evidence" value="ECO:0007669"/>
    <property type="project" value="InterPro"/>
</dbReference>
<dbReference type="PANTHER" id="PTHR42648">
    <property type="entry name" value="TRANSPOSASE, PUTATIVE-RELATED"/>
    <property type="match status" value="1"/>
</dbReference>
<proteinExistence type="predicted"/>
<evidence type="ECO:0000259" key="12">
    <source>
        <dbReference type="PROSITE" id="PS50994"/>
    </source>
</evidence>
<gene>
    <name evidence="13" type="ORF">N0F65_006580</name>
</gene>
<feature type="compositionally biased region" description="Basic and acidic residues" evidence="11">
    <location>
        <begin position="226"/>
        <end position="245"/>
    </location>
</feature>
<dbReference type="InterPro" id="IPR039537">
    <property type="entry name" value="Retrotran_Ty1/copia-like"/>
</dbReference>
<dbReference type="InterPro" id="IPR043502">
    <property type="entry name" value="DNA/RNA_pol_sf"/>
</dbReference>
<dbReference type="SUPFAM" id="SSF56672">
    <property type="entry name" value="DNA/RNA polymerases"/>
    <property type="match status" value="1"/>
</dbReference>
<dbReference type="InterPro" id="IPR001584">
    <property type="entry name" value="Integrase_cat-core"/>
</dbReference>
<dbReference type="GO" id="GO:0016787">
    <property type="term" value="F:hydrolase activity"/>
    <property type="evidence" value="ECO:0007669"/>
    <property type="project" value="UniProtKB-KW"/>
</dbReference>